<evidence type="ECO:0000313" key="1">
    <source>
        <dbReference type="EMBL" id="KAK3769838.1"/>
    </source>
</evidence>
<dbReference type="EMBL" id="JAWDGP010003881">
    <property type="protein sequence ID" value="KAK3769838.1"/>
    <property type="molecule type" value="Genomic_DNA"/>
</dbReference>
<dbReference type="AlphaFoldDB" id="A0AAE0ZI16"/>
<sequence length="75" mass="8030">MGGGKEGLNQIASCWPRGVCLLGAGTTIILVRHLYGSGIEHIRAKKTDHWPQVGFTSSVIRQHATLRAISCAICS</sequence>
<proteinExistence type="predicted"/>
<comment type="caution">
    <text evidence="1">The sequence shown here is derived from an EMBL/GenBank/DDBJ whole genome shotgun (WGS) entry which is preliminary data.</text>
</comment>
<organism evidence="1 2">
    <name type="scientific">Elysia crispata</name>
    <name type="common">lettuce slug</name>
    <dbReference type="NCBI Taxonomy" id="231223"/>
    <lineage>
        <taxon>Eukaryota</taxon>
        <taxon>Metazoa</taxon>
        <taxon>Spiralia</taxon>
        <taxon>Lophotrochozoa</taxon>
        <taxon>Mollusca</taxon>
        <taxon>Gastropoda</taxon>
        <taxon>Heterobranchia</taxon>
        <taxon>Euthyneura</taxon>
        <taxon>Panpulmonata</taxon>
        <taxon>Sacoglossa</taxon>
        <taxon>Placobranchoidea</taxon>
        <taxon>Plakobranchidae</taxon>
        <taxon>Elysia</taxon>
    </lineage>
</organism>
<reference evidence="1" key="1">
    <citation type="journal article" date="2023" name="G3 (Bethesda)">
        <title>A reference genome for the long-term kleptoplast-retaining sea slug Elysia crispata morphotype clarki.</title>
        <authorList>
            <person name="Eastman K.E."/>
            <person name="Pendleton A.L."/>
            <person name="Shaikh M.A."/>
            <person name="Suttiyut T."/>
            <person name="Ogas R."/>
            <person name="Tomko P."/>
            <person name="Gavelis G."/>
            <person name="Widhalm J.R."/>
            <person name="Wisecaver J.H."/>
        </authorList>
    </citation>
    <scope>NUCLEOTIDE SEQUENCE</scope>
    <source>
        <strain evidence="1">ECLA1</strain>
    </source>
</reference>
<protein>
    <submittedName>
        <fullName evidence="1">Uncharacterized protein</fullName>
    </submittedName>
</protein>
<dbReference type="Proteomes" id="UP001283361">
    <property type="component" value="Unassembled WGS sequence"/>
</dbReference>
<gene>
    <name evidence="1" type="ORF">RRG08_028505</name>
</gene>
<keyword evidence="2" id="KW-1185">Reference proteome</keyword>
<evidence type="ECO:0000313" key="2">
    <source>
        <dbReference type="Proteomes" id="UP001283361"/>
    </source>
</evidence>
<name>A0AAE0ZI16_9GAST</name>
<accession>A0AAE0ZI16</accession>